<gene>
    <name evidence="2" type="ORF">SAMN04515666_101299</name>
</gene>
<dbReference type="RefSeq" id="WP_091829057.1">
    <property type="nucleotide sequence ID" value="NZ_FOAN01000001.1"/>
</dbReference>
<dbReference type="AlphaFoldDB" id="A0A1H7GA89"/>
<dbReference type="OrthoDB" id="8163783at2"/>
<evidence type="ECO:0000313" key="2">
    <source>
        <dbReference type="EMBL" id="SEK35059.1"/>
    </source>
</evidence>
<evidence type="ECO:0008006" key="4">
    <source>
        <dbReference type="Google" id="ProtNLM"/>
    </source>
</evidence>
<accession>A0A1H7GA89</accession>
<keyword evidence="1" id="KW-0472">Membrane</keyword>
<organism evidence="2 3">
    <name type="scientific">Bosea lupini</name>
    <dbReference type="NCBI Taxonomy" id="1036779"/>
    <lineage>
        <taxon>Bacteria</taxon>
        <taxon>Pseudomonadati</taxon>
        <taxon>Pseudomonadota</taxon>
        <taxon>Alphaproteobacteria</taxon>
        <taxon>Hyphomicrobiales</taxon>
        <taxon>Boseaceae</taxon>
        <taxon>Bosea</taxon>
    </lineage>
</organism>
<protein>
    <recommendedName>
        <fullName evidence="4">Transglycosylase associated protein</fullName>
    </recommendedName>
</protein>
<sequence length="111" mass="11753">MTRARKSAKPDRIVPDDKIEILPPGTKLALNWRRLLPPVAFGTGAGFIASLVVGGGGFLRHAVVGLLGMLVGQGIVRVTGWRASTGYRFLDSMAMAVIGAILVVLLARFIA</sequence>
<evidence type="ECO:0000256" key="1">
    <source>
        <dbReference type="SAM" id="Phobius"/>
    </source>
</evidence>
<dbReference type="Proteomes" id="UP000199664">
    <property type="component" value="Unassembled WGS sequence"/>
</dbReference>
<feature type="transmembrane region" description="Helical" evidence="1">
    <location>
        <begin position="35"/>
        <end position="53"/>
    </location>
</feature>
<feature type="transmembrane region" description="Helical" evidence="1">
    <location>
        <begin position="90"/>
        <end position="110"/>
    </location>
</feature>
<reference evidence="3" key="1">
    <citation type="submission" date="2016-10" db="EMBL/GenBank/DDBJ databases">
        <authorList>
            <person name="Varghese N."/>
            <person name="Submissions S."/>
        </authorList>
    </citation>
    <scope>NUCLEOTIDE SEQUENCE [LARGE SCALE GENOMIC DNA]</scope>
    <source>
        <strain evidence="3">LMG 26383,CCUG 61248,R- 45681</strain>
    </source>
</reference>
<evidence type="ECO:0000313" key="3">
    <source>
        <dbReference type="Proteomes" id="UP000199664"/>
    </source>
</evidence>
<keyword evidence="1" id="KW-1133">Transmembrane helix</keyword>
<dbReference type="EMBL" id="FOAN01000001">
    <property type="protein sequence ID" value="SEK35059.1"/>
    <property type="molecule type" value="Genomic_DNA"/>
</dbReference>
<proteinExistence type="predicted"/>
<feature type="transmembrane region" description="Helical" evidence="1">
    <location>
        <begin position="59"/>
        <end position="78"/>
    </location>
</feature>
<dbReference type="STRING" id="1036779.SAMN04515666_101299"/>
<keyword evidence="3" id="KW-1185">Reference proteome</keyword>
<keyword evidence="1" id="KW-0812">Transmembrane</keyword>
<name>A0A1H7GA89_9HYPH</name>